<dbReference type="PANTHER" id="PTHR37810:SF9">
    <property type="entry name" value="MEMBRANE PROTEIN"/>
    <property type="match status" value="1"/>
</dbReference>
<feature type="transmembrane region" description="Helical" evidence="1">
    <location>
        <begin position="347"/>
        <end position="366"/>
    </location>
</feature>
<accession>A0ABT9W191</accession>
<dbReference type="RefSeq" id="WP_307395714.1">
    <property type="nucleotide sequence ID" value="NZ_BAAADK010000030.1"/>
</dbReference>
<gene>
    <name evidence="4" type="ORF">J2S11_002948</name>
</gene>
<keyword evidence="1" id="KW-0812">Transmembrane</keyword>
<dbReference type="PIRSF" id="PIRSF032908">
    <property type="entry name" value="UCP032908"/>
    <property type="match status" value="1"/>
</dbReference>
<feature type="transmembrane region" description="Helical" evidence="1">
    <location>
        <begin position="57"/>
        <end position="76"/>
    </location>
</feature>
<comment type="caution">
    <text evidence="4">The sequence shown here is derived from an EMBL/GenBank/DDBJ whole genome shotgun (WGS) entry which is preliminary data.</text>
</comment>
<evidence type="ECO:0000313" key="4">
    <source>
        <dbReference type="EMBL" id="MDQ0167031.1"/>
    </source>
</evidence>
<dbReference type="PANTHER" id="PTHR37810">
    <property type="entry name" value="IMMUNITY PROTEIN SDPI"/>
    <property type="match status" value="1"/>
</dbReference>
<keyword evidence="1" id="KW-1133">Transmembrane helix</keyword>
<feature type="transmembrane region" description="Helical" evidence="1">
    <location>
        <begin position="140"/>
        <end position="160"/>
    </location>
</feature>
<keyword evidence="1" id="KW-0472">Membrane</keyword>
<feature type="transmembrane region" description="Helical" evidence="1">
    <location>
        <begin position="235"/>
        <end position="255"/>
    </location>
</feature>
<dbReference type="EMBL" id="JAUSTY010000012">
    <property type="protein sequence ID" value="MDQ0167031.1"/>
    <property type="molecule type" value="Genomic_DNA"/>
</dbReference>
<dbReference type="Proteomes" id="UP001235840">
    <property type="component" value="Unassembled WGS sequence"/>
</dbReference>
<proteinExistence type="predicted"/>
<organism evidence="4 5">
    <name type="scientific">Caldalkalibacillus horti</name>
    <dbReference type="NCBI Taxonomy" id="77523"/>
    <lineage>
        <taxon>Bacteria</taxon>
        <taxon>Bacillati</taxon>
        <taxon>Bacillota</taxon>
        <taxon>Bacilli</taxon>
        <taxon>Bacillales</taxon>
        <taxon>Bacillaceae</taxon>
        <taxon>Caldalkalibacillus</taxon>
    </lineage>
</organism>
<feature type="transmembrane region" description="Helical" evidence="1">
    <location>
        <begin position="261"/>
        <end position="286"/>
    </location>
</feature>
<protein>
    <submittedName>
        <fullName evidence="4">Membrane protein</fullName>
    </submittedName>
</protein>
<dbReference type="Pfam" id="PF07853">
    <property type="entry name" value="DUF1648"/>
    <property type="match status" value="1"/>
</dbReference>
<evidence type="ECO:0000259" key="3">
    <source>
        <dbReference type="Pfam" id="PF19124"/>
    </source>
</evidence>
<dbReference type="InterPro" id="IPR014574">
    <property type="entry name" value="UCP032908"/>
</dbReference>
<feature type="domain" description="DUF1648" evidence="2">
    <location>
        <begin position="147"/>
        <end position="193"/>
    </location>
</feature>
<dbReference type="InterPro" id="IPR012867">
    <property type="entry name" value="DUF1648"/>
</dbReference>
<feature type="transmembrane region" description="Helical" evidence="1">
    <location>
        <begin position="188"/>
        <end position="209"/>
    </location>
</feature>
<dbReference type="Pfam" id="PF19124">
    <property type="entry name" value="DUF5808"/>
    <property type="match status" value="1"/>
</dbReference>
<evidence type="ECO:0000259" key="2">
    <source>
        <dbReference type="Pfam" id="PF07853"/>
    </source>
</evidence>
<name>A0ABT9W191_9BACI</name>
<keyword evidence="5" id="KW-1185">Reference proteome</keyword>
<sequence>MENWIMYAMLFILFIPVGLTLSFIPFFTRKTESFGISISESIYSIPELKKLRWSYTWINLLLWIVITLTVLVFAGSLTEQQLALSIGITIPLFCSLSFVVYYLHHRKMKELKAIHNWSSPKQVVVIDSNFRSQKLTYSSLWFIPHFLLILVTLGMAVFLYDRFPNEIVMQYDFSGNPTNTIQKTPTNVLWPVAIQFFMLVLFIFINYIIGASKQQLDAAQPEKSKQQNIIFRQHWSRFTIIMGFLTISLFSFSLLSQLFSFSYLIISIFLIFFVAIIMIYTIWLSVKVGQGGSRVRISSNNGTAGVESIDEDRYWKLGVIYFNPKDPATFVEKRFGVGWTVNFARPLAWISLGGIILFTVLIIIFVR</sequence>
<dbReference type="InterPro" id="IPR043831">
    <property type="entry name" value="DUF5808"/>
</dbReference>
<feature type="transmembrane region" description="Helical" evidence="1">
    <location>
        <begin position="6"/>
        <end position="27"/>
    </location>
</feature>
<feature type="transmembrane region" description="Helical" evidence="1">
    <location>
        <begin position="82"/>
        <end position="103"/>
    </location>
</feature>
<feature type="domain" description="DUF5808" evidence="3">
    <location>
        <begin position="324"/>
        <end position="349"/>
    </location>
</feature>
<evidence type="ECO:0000313" key="5">
    <source>
        <dbReference type="Proteomes" id="UP001235840"/>
    </source>
</evidence>
<evidence type="ECO:0000256" key="1">
    <source>
        <dbReference type="SAM" id="Phobius"/>
    </source>
</evidence>
<reference evidence="4 5" key="1">
    <citation type="submission" date="2023-07" db="EMBL/GenBank/DDBJ databases">
        <title>Genomic Encyclopedia of Type Strains, Phase IV (KMG-IV): sequencing the most valuable type-strain genomes for metagenomic binning, comparative biology and taxonomic classification.</title>
        <authorList>
            <person name="Goeker M."/>
        </authorList>
    </citation>
    <scope>NUCLEOTIDE SEQUENCE [LARGE SCALE GENOMIC DNA]</scope>
    <source>
        <strain evidence="4 5">DSM 12751</strain>
    </source>
</reference>